<dbReference type="RefSeq" id="WP_332616297.1">
    <property type="nucleotide sequence ID" value="NZ_JAXGFP010000003.1"/>
</dbReference>
<dbReference type="InterPro" id="IPR013099">
    <property type="entry name" value="K_chnl_dom"/>
</dbReference>
<dbReference type="Gene3D" id="3.40.50.720">
    <property type="entry name" value="NAD(P)-binding Rossmann-like Domain"/>
    <property type="match status" value="1"/>
</dbReference>
<feature type="transmembrane region" description="Helical" evidence="1">
    <location>
        <begin position="77"/>
        <end position="96"/>
    </location>
</feature>
<gene>
    <name evidence="3" type="ORF">SNE34_07740</name>
</gene>
<keyword evidence="1" id="KW-0812">Transmembrane</keyword>
<dbReference type="EMBL" id="JAXGFP010000003">
    <property type="protein sequence ID" value="MEG3183900.1"/>
    <property type="molecule type" value="Genomic_DNA"/>
</dbReference>
<keyword evidence="3" id="KW-0406">Ion transport</keyword>
<accession>A0ABU7YY77</accession>
<comment type="caution">
    <text evidence="3">The sequence shown here is derived from an EMBL/GenBank/DDBJ whole genome shotgun (WGS) entry which is preliminary data.</text>
</comment>
<feature type="transmembrane region" description="Helical" evidence="1">
    <location>
        <begin position="20"/>
        <end position="41"/>
    </location>
</feature>
<dbReference type="Pfam" id="PF07885">
    <property type="entry name" value="Ion_trans_2"/>
    <property type="match status" value="1"/>
</dbReference>
<evidence type="ECO:0000259" key="2">
    <source>
        <dbReference type="Pfam" id="PF07885"/>
    </source>
</evidence>
<evidence type="ECO:0000313" key="4">
    <source>
        <dbReference type="Proteomes" id="UP001355056"/>
    </source>
</evidence>
<keyword evidence="3" id="KW-0407">Ion channel</keyword>
<keyword evidence="1" id="KW-1133">Transmembrane helix</keyword>
<dbReference type="Gene3D" id="1.10.287.70">
    <property type="match status" value="1"/>
</dbReference>
<organism evidence="3 4">
    <name type="scientific">Novilysobacter erysipheiresistens</name>
    <dbReference type="NCBI Taxonomy" id="1749332"/>
    <lineage>
        <taxon>Bacteria</taxon>
        <taxon>Pseudomonadati</taxon>
        <taxon>Pseudomonadota</taxon>
        <taxon>Gammaproteobacteria</taxon>
        <taxon>Lysobacterales</taxon>
        <taxon>Lysobacteraceae</taxon>
        <taxon>Novilysobacter</taxon>
    </lineage>
</organism>
<feature type="domain" description="Potassium channel" evidence="2">
    <location>
        <begin position="28"/>
        <end position="96"/>
    </location>
</feature>
<proteinExistence type="predicted"/>
<dbReference type="PANTHER" id="PTHR43833">
    <property type="entry name" value="POTASSIUM CHANNEL PROTEIN 2-RELATED-RELATED"/>
    <property type="match status" value="1"/>
</dbReference>
<dbReference type="PANTHER" id="PTHR43833:SF9">
    <property type="entry name" value="POTASSIUM CHANNEL PROTEIN YUGO-RELATED"/>
    <property type="match status" value="1"/>
</dbReference>
<dbReference type="InterPro" id="IPR050721">
    <property type="entry name" value="Trk_Ktr_HKT_K-transport"/>
</dbReference>
<keyword evidence="3" id="KW-0813">Transport</keyword>
<dbReference type="GO" id="GO:0034220">
    <property type="term" value="P:monoatomic ion transmembrane transport"/>
    <property type="evidence" value="ECO:0007669"/>
    <property type="project" value="UniProtKB-KW"/>
</dbReference>
<dbReference type="SUPFAM" id="SSF81324">
    <property type="entry name" value="Voltage-gated potassium channels"/>
    <property type="match status" value="1"/>
</dbReference>
<keyword evidence="4" id="KW-1185">Reference proteome</keyword>
<protein>
    <submittedName>
        <fullName evidence="3">Potassium channel family protein</fullName>
    </submittedName>
</protein>
<sequence length="358" mass="38300">MPLIGRLYRAVRAHLREVTWTALLTALALHVALCWALLALAGERELVGWDAFPYYYMTTATTIGYGDLSPSTTAGRFVVALLLMPVAIALLASVLGKGSATAVGFWKRHQGGEMSYHEMSGHTVLVGWRGRESARLVQLLLADTETDDEGIVLVAERGVEGLEQNPLKDQVRFIAVDSYADCDQYARAAVARAGRVIVHTGSDAQSLAAVFAVMAAGGSDAGFRGHVVAHFDGEAAASLVRSHYPQVECTRPLDVDVIARAAQDAGSSLVANEWLTTGGPTQFSLRVPDDAPALSAGKLAAAFRRHAGLWVGYRERDAATPVLNPADECTVAAGAQLYYLADRRIDSRHFGWPSLAVG</sequence>
<keyword evidence="1" id="KW-0472">Membrane</keyword>
<evidence type="ECO:0000256" key="1">
    <source>
        <dbReference type="SAM" id="Phobius"/>
    </source>
</evidence>
<dbReference type="Proteomes" id="UP001355056">
    <property type="component" value="Unassembled WGS sequence"/>
</dbReference>
<reference evidence="3 4" key="1">
    <citation type="journal article" date="2016" name="Int. J. Syst. Evol. Microbiol.">
        <title>Lysobacter erysipheiresistens sp. nov., an antagonist of powdery mildew, isolated from tobacco-cultivated soil.</title>
        <authorList>
            <person name="Xie B."/>
            <person name="Li T."/>
            <person name="Lin X."/>
            <person name="Wang C.J."/>
            <person name="Chen Y.J."/>
            <person name="Liu W.J."/>
            <person name="Zhao Z.W."/>
        </authorList>
    </citation>
    <scope>NUCLEOTIDE SEQUENCE [LARGE SCALE GENOMIC DNA]</scope>
    <source>
        <strain evidence="3 4">RS-LYSO-3</strain>
    </source>
</reference>
<evidence type="ECO:0000313" key="3">
    <source>
        <dbReference type="EMBL" id="MEG3183900.1"/>
    </source>
</evidence>
<name>A0ABU7YY77_9GAMM</name>